<comment type="caution">
    <text evidence="2">The sequence shown here is derived from an EMBL/GenBank/DDBJ whole genome shotgun (WGS) entry which is preliminary data.</text>
</comment>
<dbReference type="NCBIfam" id="TIGR01589">
    <property type="entry name" value="A_thal_3526"/>
    <property type="match status" value="1"/>
</dbReference>
<dbReference type="InterPro" id="IPR006476">
    <property type="entry name" value="CHP01589_pln"/>
</dbReference>
<feature type="compositionally biased region" description="Low complexity" evidence="1">
    <location>
        <begin position="479"/>
        <end position="506"/>
    </location>
</feature>
<protein>
    <submittedName>
        <fullName evidence="2">Uncharacterized protein</fullName>
    </submittedName>
</protein>
<feature type="compositionally biased region" description="Low complexity" evidence="1">
    <location>
        <begin position="584"/>
        <end position="604"/>
    </location>
</feature>
<feature type="compositionally biased region" description="Polar residues" evidence="1">
    <location>
        <begin position="605"/>
        <end position="625"/>
    </location>
</feature>
<dbReference type="VEuPathDB" id="AmoebaDB:NfTy_007050"/>
<keyword evidence="3" id="KW-1185">Reference proteome</keyword>
<accession>A0A6A5CAY0</accession>
<evidence type="ECO:0000313" key="2">
    <source>
        <dbReference type="EMBL" id="KAF0983714.1"/>
    </source>
</evidence>
<feature type="region of interest" description="Disordered" evidence="1">
    <location>
        <begin position="432"/>
        <end position="552"/>
    </location>
</feature>
<name>A0A6A5CAY0_NAEFO</name>
<sequence length="680" mass="73296">MNMNTPTNNVMDLISRLIGNNQTPGGQPITTTPSSSTHPTPQQPQGPTMIQQPQINQNNPQTAQLLRILQQNPNILNSLGGNTGNQAISSSGTNVSHDVLLHFLQSQLNNSNVQLRSRQPQGILPNVAGGGISMNPQQPQTQNVLMGSDNNMLTGDGNFATAPASSGGVASSDQGNSAMINNQMLGGGLVGTNPTTPIGMMTMNGTNMNMPNQNMNMTSQTKRSGTPLSNNSGGLSTNTTTTTMTQSGFSNGTRKFSVDHIKLVQQLIEQCLKLYLSKTETIAFLCSKYDNIDPAFISLMWFKLEQQNPEFFKAYNTRLQIKDQITQFNQLVKEQAQLMQQQGLLIQSSNSGFSQMSMPNSQLMNNSPLTISTNIPQSMNPYTSSPVTMNTFVATPSNTPNIASANMTNPMNMNAGGGFVYANNLMTTSPSPNTSMVGGMQTQGGNGVSGLGNMNLQQQQQGPNTLNFAQQQQQHMYRNQSQPQTNSQQQFSQNNFNAPNNSSSPQKRTPDSMNVSSTTSMGNTAYSEDNSAATSNNNNTFSGNPQSNMDTSQMINPRQVVQNFMKSPPIMVPTGTVQSMMAPSSNNINNNNNNNPETMSVNSNVSKQAQNSSNTNTLQQVTVHDSSNQQISASNSATHNNQTSSQQDATSALDNSSFGGFDFPETGDLFADTEDFDFNF</sequence>
<feature type="compositionally biased region" description="Low complexity" evidence="1">
    <location>
        <begin position="626"/>
        <end position="637"/>
    </location>
</feature>
<dbReference type="Pfam" id="PF09713">
    <property type="entry name" value="A_thal_3526"/>
    <property type="match status" value="1"/>
</dbReference>
<feature type="region of interest" description="Disordered" evidence="1">
    <location>
        <begin position="575"/>
        <end position="659"/>
    </location>
</feature>
<evidence type="ECO:0000256" key="1">
    <source>
        <dbReference type="SAM" id="MobiDB-lite"/>
    </source>
</evidence>
<dbReference type="Proteomes" id="UP000444721">
    <property type="component" value="Unassembled WGS sequence"/>
</dbReference>
<feature type="compositionally biased region" description="Low complexity" evidence="1">
    <location>
        <begin position="530"/>
        <end position="540"/>
    </location>
</feature>
<proteinExistence type="predicted"/>
<dbReference type="GeneID" id="68114847"/>
<dbReference type="VEuPathDB" id="AmoebaDB:NF0015940"/>
<dbReference type="RefSeq" id="XP_044568427.1">
    <property type="nucleotide sequence ID" value="XM_044711394.1"/>
</dbReference>
<feature type="region of interest" description="Disordered" evidence="1">
    <location>
        <begin position="218"/>
        <end position="248"/>
    </location>
</feature>
<dbReference type="PANTHER" id="PTHR31871">
    <property type="entry name" value="OS02G0137100 PROTEIN"/>
    <property type="match status" value="1"/>
</dbReference>
<dbReference type="AlphaFoldDB" id="A0A6A5CAY0"/>
<feature type="compositionally biased region" description="Polar residues" evidence="1">
    <location>
        <begin position="219"/>
        <end position="228"/>
    </location>
</feature>
<organism evidence="2 3">
    <name type="scientific">Naegleria fowleri</name>
    <name type="common">Brain eating amoeba</name>
    <dbReference type="NCBI Taxonomy" id="5763"/>
    <lineage>
        <taxon>Eukaryota</taxon>
        <taxon>Discoba</taxon>
        <taxon>Heterolobosea</taxon>
        <taxon>Tetramitia</taxon>
        <taxon>Eutetramitia</taxon>
        <taxon>Vahlkampfiidae</taxon>
        <taxon>Naegleria</taxon>
    </lineage>
</organism>
<reference evidence="2 3" key="1">
    <citation type="journal article" date="2019" name="Sci. Rep.">
        <title>Nanopore sequencing improves the draft genome of the human pathogenic amoeba Naegleria fowleri.</title>
        <authorList>
            <person name="Liechti N."/>
            <person name="Schurch N."/>
            <person name="Bruggmann R."/>
            <person name="Wittwer M."/>
        </authorList>
    </citation>
    <scope>NUCLEOTIDE SEQUENCE [LARGE SCALE GENOMIC DNA]</scope>
    <source>
        <strain evidence="2 3">ATCC 30894</strain>
    </source>
</reference>
<feature type="compositionally biased region" description="Low complexity" evidence="1">
    <location>
        <begin position="229"/>
        <end position="248"/>
    </location>
</feature>
<evidence type="ECO:0000313" key="3">
    <source>
        <dbReference type="Proteomes" id="UP000444721"/>
    </source>
</evidence>
<feature type="region of interest" description="Disordered" evidence="1">
    <location>
        <begin position="18"/>
        <end position="54"/>
    </location>
</feature>
<dbReference type="PANTHER" id="PTHR31871:SF1">
    <property type="entry name" value="HISTIDINE-TRNA LIGASE"/>
    <property type="match status" value="1"/>
</dbReference>
<feature type="compositionally biased region" description="Polar residues" evidence="1">
    <location>
        <begin position="638"/>
        <end position="658"/>
    </location>
</feature>
<feature type="compositionally biased region" description="Polar residues" evidence="1">
    <location>
        <begin position="541"/>
        <end position="552"/>
    </location>
</feature>
<feature type="compositionally biased region" description="Low complexity" evidence="1">
    <location>
        <begin position="22"/>
        <end position="54"/>
    </location>
</feature>
<dbReference type="OrthoDB" id="1620396at2759"/>
<feature type="compositionally biased region" description="Polar residues" evidence="1">
    <location>
        <begin position="511"/>
        <end position="529"/>
    </location>
</feature>
<dbReference type="VEuPathDB" id="AmoebaDB:FDP41_007629"/>
<dbReference type="EMBL" id="VFQX01000004">
    <property type="protein sequence ID" value="KAF0983714.1"/>
    <property type="molecule type" value="Genomic_DNA"/>
</dbReference>
<feature type="compositionally biased region" description="Polar residues" evidence="1">
    <location>
        <begin position="452"/>
        <end position="478"/>
    </location>
</feature>
<dbReference type="OMA" id="FFKAYNT"/>
<gene>
    <name evidence="2" type="ORF">FDP41_007629</name>
</gene>
<feature type="compositionally biased region" description="Gly residues" evidence="1">
    <location>
        <begin position="441"/>
        <end position="450"/>
    </location>
</feature>